<name>A0A0A2M796_9FLAO</name>
<organism evidence="1 2">
    <name type="scientific">Flavobacterium rivuli WB 3.3-2 = DSM 21788</name>
    <dbReference type="NCBI Taxonomy" id="1121895"/>
    <lineage>
        <taxon>Bacteria</taxon>
        <taxon>Pseudomonadati</taxon>
        <taxon>Bacteroidota</taxon>
        <taxon>Flavobacteriia</taxon>
        <taxon>Flavobacteriales</taxon>
        <taxon>Flavobacteriaceae</taxon>
        <taxon>Flavobacterium</taxon>
    </lineage>
</organism>
<evidence type="ECO:0000313" key="1">
    <source>
        <dbReference type="EMBL" id="KGO88144.1"/>
    </source>
</evidence>
<dbReference type="AlphaFoldDB" id="A0A0A2M796"/>
<keyword evidence="2" id="KW-1185">Reference proteome</keyword>
<reference evidence="1 2" key="1">
    <citation type="submission" date="2013-09" db="EMBL/GenBank/DDBJ databases">
        <authorList>
            <person name="Zeng Z."/>
            <person name="Chen C."/>
        </authorList>
    </citation>
    <scope>NUCLEOTIDE SEQUENCE [LARGE SCALE GENOMIC DNA]</scope>
    <source>
        <strain evidence="1 2">WB 3.3-2</strain>
    </source>
</reference>
<dbReference type="eggNOG" id="COG0810">
    <property type="taxonomic scope" value="Bacteria"/>
</dbReference>
<evidence type="ECO:0000313" key="2">
    <source>
        <dbReference type="Proteomes" id="UP000030152"/>
    </source>
</evidence>
<proteinExistence type="predicted"/>
<comment type="caution">
    <text evidence="1">The sequence shown here is derived from an EMBL/GenBank/DDBJ whole genome shotgun (WGS) entry which is preliminary data.</text>
</comment>
<dbReference type="STRING" id="1121895.GCA_000378485_01060"/>
<gene>
    <name evidence="1" type="ORF">Q765_03595</name>
</gene>
<dbReference type="Proteomes" id="UP000030152">
    <property type="component" value="Unassembled WGS sequence"/>
</dbReference>
<sequence>MKYHYIVQFLLLPFIVQPQGKPIVNAIMQQCQTAELPEKCTEQLLEQQIVNLINDDLISDLPEKNRGYYFSISAFFMSDYAGKVIPDQIEVRSESSKLKSAIIEYVSNLPAFIPKATSIKERRSIHLVNCTFLANPDKHNYYIANNKEMAQQKILPNYITYDAAALYGSCGNAGNFTAQLECTADNVFKYLKKNYKKPSFDRDLYINLGMMILVDSDGKLHIESFLGSSPDAYEKEAKRVINTLPNLEPARINGIPAPVRFLINYRIR</sequence>
<accession>A0A0A2M796</accession>
<dbReference type="OrthoDB" id="1095452at2"/>
<dbReference type="RefSeq" id="WP_020212190.1">
    <property type="nucleotide sequence ID" value="NZ_JRLX01000002.1"/>
</dbReference>
<protein>
    <recommendedName>
        <fullName evidence="3">TonB C-terminal domain-containing protein</fullName>
    </recommendedName>
</protein>
<dbReference type="EMBL" id="JRLX01000002">
    <property type="protein sequence ID" value="KGO88144.1"/>
    <property type="molecule type" value="Genomic_DNA"/>
</dbReference>
<evidence type="ECO:0008006" key="3">
    <source>
        <dbReference type="Google" id="ProtNLM"/>
    </source>
</evidence>